<evidence type="ECO:0000256" key="5">
    <source>
        <dbReference type="PROSITE-ProRule" id="PRU00283"/>
    </source>
</evidence>
<protein>
    <recommendedName>
        <fullName evidence="7">Kinesin motor domain-containing protein</fullName>
    </recommendedName>
</protein>
<dbReference type="InterPro" id="IPR001752">
    <property type="entry name" value="Kinesin_motor_dom"/>
</dbReference>
<keyword evidence="4 5" id="KW-0505">Motor protein</keyword>
<dbReference type="SMART" id="SM00129">
    <property type="entry name" value="KISc"/>
    <property type="match status" value="1"/>
</dbReference>
<feature type="binding site" evidence="5">
    <location>
        <begin position="94"/>
        <end position="101"/>
    </location>
    <ligand>
        <name>ATP</name>
        <dbReference type="ChEBI" id="CHEBI:30616"/>
    </ligand>
</feature>
<feature type="non-terminal residue" evidence="8">
    <location>
        <position position="1"/>
    </location>
</feature>
<dbReference type="Gene3D" id="3.40.850.10">
    <property type="entry name" value="Kinesin motor domain"/>
    <property type="match status" value="1"/>
</dbReference>
<dbReference type="EMBL" id="MBFS01002389">
    <property type="protein sequence ID" value="PVU98319.1"/>
    <property type="molecule type" value="Genomic_DNA"/>
</dbReference>
<feature type="region of interest" description="Disordered" evidence="6">
    <location>
        <begin position="168"/>
        <end position="192"/>
    </location>
</feature>
<feature type="domain" description="Kinesin motor" evidence="7">
    <location>
        <begin position="5"/>
        <end position="366"/>
    </location>
</feature>
<comment type="caution">
    <text evidence="8">The sequence shown here is derived from an EMBL/GenBank/DDBJ whole genome shotgun (WGS) entry which is preliminary data.</text>
</comment>
<evidence type="ECO:0000256" key="4">
    <source>
        <dbReference type="ARBA" id="ARBA00023175"/>
    </source>
</evidence>
<reference evidence="8 9" key="1">
    <citation type="journal article" date="2018" name="MBio">
        <title>Comparative Genomics Reveals the Core Gene Toolbox for the Fungus-Insect Symbiosis.</title>
        <authorList>
            <person name="Wang Y."/>
            <person name="Stata M."/>
            <person name="Wang W."/>
            <person name="Stajich J.E."/>
            <person name="White M.M."/>
            <person name="Moncalvo J.M."/>
        </authorList>
    </citation>
    <scope>NUCLEOTIDE SEQUENCE [LARGE SCALE GENOMIC DNA]</scope>
    <source>
        <strain evidence="8 9">SC-DP-2</strain>
    </source>
</reference>
<evidence type="ECO:0000256" key="2">
    <source>
        <dbReference type="ARBA" id="ARBA00022741"/>
    </source>
</evidence>
<gene>
    <name evidence="8" type="ORF">BB560_005688</name>
</gene>
<keyword evidence="2 5" id="KW-0547">Nucleotide-binding</keyword>
<evidence type="ECO:0000313" key="8">
    <source>
        <dbReference type="EMBL" id="PVU98319.1"/>
    </source>
</evidence>
<dbReference type="STRING" id="133381.A0A2T9Z182"/>
<evidence type="ECO:0000259" key="7">
    <source>
        <dbReference type="PROSITE" id="PS50067"/>
    </source>
</evidence>
<accession>A0A2T9Z182</accession>
<dbReference type="PANTHER" id="PTHR47972">
    <property type="entry name" value="KINESIN-LIKE PROTEIN KLP-3"/>
    <property type="match status" value="1"/>
</dbReference>
<proteinExistence type="inferred from homology"/>
<dbReference type="Proteomes" id="UP000245609">
    <property type="component" value="Unassembled WGS sequence"/>
</dbReference>
<dbReference type="GO" id="GO:0008017">
    <property type="term" value="F:microtubule binding"/>
    <property type="evidence" value="ECO:0007669"/>
    <property type="project" value="InterPro"/>
</dbReference>
<keyword evidence="9" id="KW-1185">Reference proteome</keyword>
<evidence type="ECO:0000256" key="6">
    <source>
        <dbReference type="SAM" id="MobiDB-lite"/>
    </source>
</evidence>
<dbReference type="InterPro" id="IPR036961">
    <property type="entry name" value="Kinesin_motor_dom_sf"/>
</dbReference>
<dbReference type="GO" id="GO:0003777">
    <property type="term" value="F:microtubule motor activity"/>
    <property type="evidence" value="ECO:0007669"/>
    <property type="project" value="InterPro"/>
</dbReference>
<feature type="compositionally biased region" description="Low complexity" evidence="6">
    <location>
        <begin position="171"/>
        <end position="188"/>
    </location>
</feature>
<evidence type="ECO:0000256" key="3">
    <source>
        <dbReference type="ARBA" id="ARBA00022840"/>
    </source>
</evidence>
<name>A0A2T9Z182_9FUNG</name>
<dbReference type="OrthoDB" id="3176171at2759"/>
<dbReference type="InterPro" id="IPR027640">
    <property type="entry name" value="Kinesin-like_fam"/>
</dbReference>
<sequence length="375" mass="40954">ELKGNIRVFCRARPVDEESEETCLKFGNTLEDNNKISLSQEKENAMGNTISKSFDFSFDKVFGLLSTQEDVYHEVSQLVQSALDGYSVCIFAYGQTGSGKTYTMEGPDCPSENDLGIIPRALEQIYAETVRLSSKGWKYELNAQFVEIYNEQLYDMLQGVAVGKQNPDIQNNASSDASSKSVKSNAKSRSTKVEIKQGSDGLAYVSGCTKVPVESADCVSKLLQKAQENRRVAATQCNERSSRSHCVFTLFITGHNSATTETVSSALNLIDLAGSERLSQSQSTGDRLKETQAINKSLSSLGDVIFSISNGDKHIPYRNSKLTHLLMPALGAGNSKTLMFVCINPNNKNSQETLCSLRFAAKVNSCHIGTAIKQG</sequence>
<evidence type="ECO:0000256" key="1">
    <source>
        <dbReference type="ARBA" id="ARBA00022701"/>
    </source>
</evidence>
<dbReference type="InterPro" id="IPR027417">
    <property type="entry name" value="P-loop_NTPase"/>
</dbReference>
<dbReference type="GO" id="GO:0005524">
    <property type="term" value="F:ATP binding"/>
    <property type="evidence" value="ECO:0007669"/>
    <property type="project" value="UniProtKB-UniRule"/>
</dbReference>
<comment type="similarity">
    <text evidence="5">Belongs to the TRAFAC class myosin-kinesin ATPase superfamily. Kinesin family.</text>
</comment>
<dbReference type="PROSITE" id="PS50067">
    <property type="entry name" value="KINESIN_MOTOR_2"/>
    <property type="match status" value="1"/>
</dbReference>
<dbReference type="Pfam" id="PF00225">
    <property type="entry name" value="Kinesin"/>
    <property type="match status" value="1"/>
</dbReference>
<organism evidence="8 9">
    <name type="scientific">Smittium megazygosporum</name>
    <dbReference type="NCBI Taxonomy" id="133381"/>
    <lineage>
        <taxon>Eukaryota</taxon>
        <taxon>Fungi</taxon>
        <taxon>Fungi incertae sedis</taxon>
        <taxon>Zoopagomycota</taxon>
        <taxon>Kickxellomycotina</taxon>
        <taxon>Harpellomycetes</taxon>
        <taxon>Harpellales</taxon>
        <taxon>Legeriomycetaceae</taxon>
        <taxon>Smittium</taxon>
    </lineage>
</organism>
<dbReference type="PRINTS" id="PR00380">
    <property type="entry name" value="KINESINHEAVY"/>
</dbReference>
<dbReference type="PANTHER" id="PTHR47972:SF45">
    <property type="entry name" value="PROTEIN CLARET SEGREGATIONAL"/>
    <property type="match status" value="1"/>
</dbReference>
<dbReference type="GO" id="GO:0007018">
    <property type="term" value="P:microtubule-based movement"/>
    <property type="evidence" value="ECO:0007669"/>
    <property type="project" value="InterPro"/>
</dbReference>
<keyword evidence="1" id="KW-0493">Microtubule</keyword>
<dbReference type="AlphaFoldDB" id="A0A2T9Z182"/>
<dbReference type="CDD" id="cd01366">
    <property type="entry name" value="KISc_C_terminal"/>
    <property type="match status" value="1"/>
</dbReference>
<keyword evidence="3 5" id="KW-0067">ATP-binding</keyword>
<dbReference type="GO" id="GO:0005874">
    <property type="term" value="C:microtubule"/>
    <property type="evidence" value="ECO:0007669"/>
    <property type="project" value="UniProtKB-KW"/>
</dbReference>
<evidence type="ECO:0000313" key="9">
    <source>
        <dbReference type="Proteomes" id="UP000245609"/>
    </source>
</evidence>
<dbReference type="SUPFAM" id="SSF52540">
    <property type="entry name" value="P-loop containing nucleoside triphosphate hydrolases"/>
    <property type="match status" value="1"/>
</dbReference>